<dbReference type="PANTHER" id="PTHR23221">
    <property type="entry name" value="GLYCOSYLPHOSPHATIDYLINOSITOL PHOSPHOLIPASE D"/>
    <property type="match status" value="1"/>
</dbReference>
<reference evidence="5 6" key="1">
    <citation type="journal article" date="2015" name="Nature">
        <title>rRNA introns, odd ribosomes, and small enigmatic genomes across a large radiation of phyla.</title>
        <authorList>
            <person name="Brown C.T."/>
            <person name="Hug L.A."/>
            <person name="Thomas B.C."/>
            <person name="Sharon I."/>
            <person name="Castelle C.J."/>
            <person name="Singh A."/>
            <person name="Wilkins M.J."/>
            <person name="Williams K.H."/>
            <person name="Banfield J.F."/>
        </authorList>
    </citation>
    <scope>NUCLEOTIDE SEQUENCE [LARGE SCALE GENOMIC DNA]</scope>
</reference>
<evidence type="ECO:0000256" key="4">
    <source>
        <dbReference type="ARBA" id="ARBA00023180"/>
    </source>
</evidence>
<dbReference type="STRING" id="1618350.UR67_C0010G0020"/>
<dbReference type="SMART" id="SM00191">
    <property type="entry name" value="Int_alpha"/>
    <property type="match status" value="7"/>
</dbReference>
<dbReference type="InterPro" id="IPR028994">
    <property type="entry name" value="Integrin_alpha_N"/>
</dbReference>
<feature type="non-terminal residue" evidence="5">
    <location>
        <position position="644"/>
    </location>
</feature>
<organism evidence="5 6">
    <name type="scientific">candidate division CPR3 bacterium GW2011_GWF2_35_18</name>
    <dbReference type="NCBI Taxonomy" id="1618350"/>
    <lineage>
        <taxon>Bacteria</taxon>
        <taxon>Bacteria division CPR3</taxon>
    </lineage>
</organism>
<dbReference type="EMBL" id="LBQB01000010">
    <property type="protein sequence ID" value="KKP68936.1"/>
    <property type="molecule type" value="Genomic_DNA"/>
</dbReference>
<dbReference type="InterPro" id="IPR013519">
    <property type="entry name" value="Int_alpha_beta-p"/>
</dbReference>
<dbReference type="InterPro" id="IPR000413">
    <property type="entry name" value="Integrin_alpha"/>
</dbReference>
<evidence type="ECO:0000313" key="6">
    <source>
        <dbReference type="Proteomes" id="UP000034581"/>
    </source>
</evidence>
<keyword evidence="1" id="KW-0732">Signal</keyword>
<keyword evidence="2" id="KW-0677">Repeat</keyword>
<evidence type="ECO:0000256" key="2">
    <source>
        <dbReference type="ARBA" id="ARBA00022737"/>
    </source>
</evidence>
<sequence length="644" mass="69992">MKKIFQIFYILILSLTLLLNPKILIHATDNSGYFPEFQDWGDPVGNGVFGAQQGNETGVGDLNGDGYTDLVIGEHVYQSSMGKVFLYKGSNNGLLEGGSIVGEKANDYFGYVVTIGDLNNDEIDDLVIDAVYAPSSGTGRLYVFFGKSDFFETITSYSDADIIIDAEQAGSRFGGTDQNAIGDFNNDGWPDLATGAYRYNPGVKANAGKTYIFFGGEHAWDSNLNAGTDADFTVTGDVANYYVGDAHVAGDVNNDGIDDLVILNWRGDLSYCGDVAIFYGSDSFSGNKLPSEADLIVSGDDPNIINENFGRNQNVLIADIDGDNLNDLIVGATGYRLSGETIYRGATFIFLGSSTYQDQGTVIDYSNATITLFHSIELDTTSYGYDLAAFDYNNDGKTDLVVSAPFLGDGTDYYGGVYLYTSETIKGLSGTVVADDYEDLLIKGNGFTQTNYFRAYFGRILDHADFNNNGLQELVVITAYAGTGRLDIYELGNKLTTIDFGSEALYNSSTPGITGSIESPVKTVTGSYQTGPLYDYDFVHTGYNPTVLNDNGTYKMWYGAYNQYNYPTGATGWRGGYATSVDGITWTKYEDNLCTTDPYGDGCVFDRNTTSGTWDDAHVIPGTVINDGGTYKMWYMGNDGSNWK</sequence>
<dbReference type="GO" id="GO:0008305">
    <property type="term" value="C:integrin complex"/>
    <property type="evidence" value="ECO:0007669"/>
    <property type="project" value="InterPro"/>
</dbReference>
<dbReference type="Gene3D" id="2.130.10.130">
    <property type="entry name" value="Integrin alpha, N-terminal"/>
    <property type="match status" value="3"/>
</dbReference>
<dbReference type="Pfam" id="PF01839">
    <property type="entry name" value="FG-GAP"/>
    <property type="match status" value="2"/>
</dbReference>
<keyword evidence="3 5" id="KW-0378">Hydrolase</keyword>
<keyword evidence="4" id="KW-0325">Glycoprotein</keyword>
<accession>A0A0G0BYH6</accession>
<evidence type="ECO:0000256" key="3">
    <source>
        <dbReference type="ARBA" id="ARBA00022801"/>
    </source>
</evidence>
<dbReference type="SUPFAM" id="SSF75005">
    <property type="entry name" value="Arabinanase/levansucrase/invertase"/>
    <property type="match status" value="1"/>
</dbReference>
<dbReference type="InterPro" id="IPR023296">
    <property type="entry name" value="Glyco_hydro_beta-prop_sf"/>
</dbReference>
<dbReference type="GO" id="GO:0016787">
    <property type="term" value="F:hydrolase activity"/>
    <property type="evidence" value="ECO:0007669"/>
    <property type="project" value="UniProtKB-KW"/>
</dbReference>
<gene>
    <name evidence="5" type="ORF">UR67_C0010G0020</name>
</gene>
<dbReference type="SUPFAM" id="SSF69318">
    <property type="entry name" value="Integrin alpha N-terminal domain"/>
    <property type="match status" value="1"/>
</dbReference>
<evidence type="ECO:0000313" key="5">
    <source>
        <dbReference type="EMBL" id="KKP68936.1"/>
    </source>
</evidence>
<dbReference type="PATRIC" id="fig|1618350.3.peg.1092"/>
<protein>
    <submittedName>
        <fullName evidence="5">Phosphoribosyl-ATP pyrophosphohydrolase, nonfunctional</fullName>
    </submittedName>
</protein>
<dbReference type="GO" id="GO:0007155">
    <property type="term" value="P:cell adhesion"/>
    <property type="evidence" value="ECO:0007669"/>
    <property type="project" value="InterPro"/>
</dbReference>
<dbReference type="PROSITE" id="PS51470">
    <property type="entry name" value="FG_GAP"/>
    <property type="match status" value="3"/>
</dbReference>
<dbReference type="AlphaFoldDB" id="A0A0G0BYH6"/>
<dbReference type="PRINTS" id="PR01185">
    <property type="entry name" value="INTEGRINA"/>
</dbReference>
<name>A0A0G0BYH6_UNCC3</name>
<evidence type="ECO:0000256" key="1">
    <source>
        <dbReference type="ARBA" id="ARBA00022729"/>
    </source>
</evidence>
<proteinExistence type="predicted"/>
<dbReference type="InterPro" id="IPR013517">
    <property type="entry name" value="FG-GAP"/>
</dbReference>
<dbReference type="Pfam" id="PF13517">
    <property type="entry name" value="FG-GAP_3"/>
    <property type="match status" value="1"/>
</dbReference>
<dbReference type="PANTHER" id="PTHR23221:SF7">
    <property type="entry name" value="PHOSPHATIDYLINOSITOL-GLYCAN-SPECIFIC PHOSPHOLIPASE D"/>
    <property type="match status" value="1"/>
</dbReference>
<dbReference type="Gene3D" id="2.115.10.20">
    <property type="entry name" value="Glycosyl hydrolase domain, family 43"/>
    <property type="match status" value="1"/>
</dbReference>
<dbReference type="Proteomes" id="UP000034581">
    <property type="component" value="Unassembled WGS sequence"/>
</dbReference>
<comment type="caution">
    <text evidence="5">The sequence shown here is derived from an EMBL/GenBank/DDBJ whole genome shotgun (WGS) entry which is preliminary data.</text>
</comment>